<keyword evidence="3 4" id="KW-0961">Cell wall biogenesis/degradation</keyword>
<dbReference type="InterPro" id="IPR011127">
    <property type="entry name" value="Dala_Dala_lig_N"/>
</dbReference>
<keyword evidence="4" id="KW-0133">Cell shape</keyword>
<comment type="subcellular location">
    <subcellularLocation>
        <location evidence="4">Cytoplasm</location>
    </subcellularLocation>
</comment>
<dbReference type="InterPro" id="IPR005905">
    <property type="entry name" value="D_ala_D_ala"/>
</dbReference>
<feature type="domain" description="ATP-grasp" evidence="6">
    <location>
        <begin position="105"/>
        <end position="312"/>
    </location>
</feature>
<evidence type="ECO:0000256" key="2">
    <source>
        <dbReference type="ARBA" id="ARBA00022598"/>
    </source>
</evidence>
<dbReference type="Gene3D" id="3.30.1490.20">
    <property type="entry name" value="ATP-grasp fold, A domain"/>
    <property type="match status" value="1"/>
</dbReference>
<evidence type="ECO:0000256" key="4">
    <source>
        <dbReference type="HAMAP-Rule" id="MF_00047"/>
    </source>
</evidence>
<dbReference type="Pfam" id="PF07478">
    <property type="entry name" value="Dala_Dala_lig_C"/>
    <property type="match status" value="1"/>
</dbReference>
<dbReference type="Pfam" id="PF01820">
    <property type="entry name" value="Dala_Dala_lig_N"/>
    <property type="match status" value="1"/>
</dbReference>
<reference evidence="8" key="1">
    <citation type="journal article" date="2019" name="Int. J. Syst. Evol. Microbiol.">
        <title>The Global Catalogue of Microorganisms (GCM) 10K type strain sequencing project: providing services to taxonomists for standard genome sequencing and annotation.</title>
        <authorList>
            <consortium name="The Broad Institute Genomics Platform"/>
            <consortium name="The Broad Institute Genome Sequencing Center for Infectious Disease"/>
            <person name="Wu L."/>
            <person name="Ma J."/>
        </authorList>
    </citation>
    <scope>NUCLEOTIDE SEQUENCE [LARGE SCALE GENOMIC DNA]</scope>
    <source>
        <strain evidence="8">JCM 12140</strain>
    </source>
</reference>
<keyword evidence="5" id="KW-0067">ATP-binding</keyword>
<protein>
    <recommendedName>
        <fullName evidence="4">D-alanine--D-alanine ligase</fullName>
        <ecNumber evidence="4">6.3.2.4</ecNumber>
    </recommendedName>
    <alternativeName>
        <fullName evidence="4">D-Ala-D-Ala ligase</fullName>
    </alternativeName>
    <alternativeName>
        <fullName evidence="4">D-alanylalanine synthetase</fullName>
    </alternativeName>
</protein>
<comment type="catalytic activity">
    <reaction evidence="4">
        <text>2 D-alanine + ATP = D-alanyl-D-alanine + ADP + phosphate + H(+)</text>
        <dbReference type="Rhea" id="RHEA:11224"/>
        <dbReference type="ChEBI" id="CHEBI:15378"/>
        <dbReference type="ChEBI" id="CHEBI:30616"/>
        <dbReference type="ChEBI" id="CHEBI:43474"/>
        <dbReference type="ChEBI" id="CHEBI:57416"/>
        <dbReference type="ChEBI" id="CHEBI:57822"/>
        <dbReference type="ChEBI" id="CHEBI:456216"/>
        <dbReference type="EC" id="6.3.2.4"/>
    </reaction>
</comment>
<evidence type="ECO:0000256" key="3">
    <source>
        <dbReference type="ARBA" id="ARBA00023316"/>
    </source>
</evidence>
<evidence type="ECO:0000259" key="6">
    <source>
        <dbReference type="PROSITE" id="PS50975"/>
    </source>
</evidence>
<sequence length="320" mass="33876">MAEFARRHVVVVAGGISHERDISLRSGRRVADSLTGYGWQVDLRDADASLLPALAADRPDVVWPALHGASGEDGALRGILEALDIPYVGSRSTSARLAWDKPTASALVSRAGVRTPRSITLSHDVFRELGAVGVLQAIASEHPVPLAVKPARGGSAQGVTLVENVDDLPRAMVAAYTYCEDAVVEQLIRGTEIAVGIIDTGDGPLALSPVEIVPRNGFYGYEARYNAGETTFFTPARLSEEQSQAASAAAVLAHRALGLRHVSRVDLIVDGAGTPWFLEVNVLPGLTETSLVPQALSASGFDLGWTYAELAEQAIRDHSA</sequence>
<keyword evidence="8" id="KW-1185">Reference proteome</keyword>
<evidence type="ECO:0000313" key="8">
    <source>
        <dbReference type="Proteomes" id="UP001501742"/>
    </source>
</evidence>
<comment type="similarity">
    <text evidence="1 4">Belongs to the D-alanine--D-alanine ligase family.</text>
</comment>
<dbReference type="PIRSF" id="PIRSF039102">
    <property type="entry name" value="Ddl/VanB"/>
    <property type="match status" value="1"/>
</dbReference>
<evidence type="ECO:0000256" key="5">
    <source>
        <dbReference type="PROSITE-ProRule" id="PRU00409"/>
    </source>
</evidence>
<evidence type="ECO:0000256" key="1">
    <source>
        <dbReference type="ARBA" id="ARBA00010871"/>
    </source>
</evidence>
<dbReference type="PANTHER" id="PTHR23132">
    <property type="entry name" value="D-ALANINE--D-ALANINE LIGASE"/>
    <property type="match status" value="1"/>
</dbReference>
<dbReference type="PANTHER" id="PTHR23132:SF23">
    <property type="entry name" value="D-ALANINE--D-ALANINE LIGASE B"/>
    <property type="match status" value="1"/>
</dbReference>
<keyword evidence="2 4" id="KW-0436">Ligase</keyword>
<dbReference type="SUPFAM" id="SSF56059">
    <property type="entry name" value="Glutathione synthetase ATP-binding domain-like"/>
    <property type="match status" value="1"/>
</dbReference>
<keyword evidence="4" id="KW-0963">Cytoplasm</keyword>
<dbReference type="HAMAP" id="MF_00047">
    <property type="entry name" value="Dala_Dala_lig"/>
    <property type="match status" value="1"/>
</dbReference>
<dbReference type="PROSITE" id="PS50975">
    <property type="entry name" value="ATP_GRASP"/>
    <property type="match status" value="1"/>
</dbReference>
<dbReference type="SUPFAM" id="SSF52440">
    <property type="entry name" value="PreATP-grasp domain"/>
    <property type="match status" value="1"/>
</dbReference>
<gene>
    <name evidence="4" type="primary">ddl</name>
    <name evidence="7" type="ORF">GCM10009627_15090</name>
</gene>
<proteinExistence type="inferred from homology"/>
<keyword evidence="5" id="KW-0547">Nucleotide-binding</keyword>
<dbReference type="NCBIfam" id="NF002378">
    <property type="entry name" value="PRK01372.1"/>
    <property type="match status" value="1"/>
</dbReference>
<dbReference type="InterPro" id="IPR011761">
    <property type="entry name" value="ATP-grasp"/>
</dbReference>
<name>A0ABP4K2S1_9MICO</name>
<dbReference type="Proteomes" id="UP001501742">
    <property type="component" value="Unassembled WGS sequence"/>
</dbReference>
<dbReference type="EMBL" id="BAAAJX010000005">
    <property type="protein sequence ID" value="GAA1493163.1"/>
    <property type="molecule type" value="Genomic_DNA"/>
</dbReference>
<comment type="caution">
    <text evidence="7">The sequence shown here is derived from an EMBL/GenBank/DDBJ whole genome shotgun (WGS) entry which is preliminary data.</text>
</comment>
<comment type="function">
    <text evidence="4">Cell wall formation.</text>
</comment>
<dbReference type="Gene3D" id="3.40.50.20">
    <property type="match status" value="1"/>
</dbReference>
<dbReference type="RefSeq" id="WP_204610619.1">
    <property type="nucleotide sequence ID" value="NZ_BAAAJX010000005.1"/>
</dbReference>
<dbReference type="InterPro" id="IPR011095">
    <property type="entry name" value="Dala_Dala_lig_C"/>
</dbReference>
<dbReference type="EC" id="6.3.2.4" evidence="4"/>
<accession>A0ABP4K2S1</accession>
<dbReference type="GO" id="GO:0016874">
    <property type="term" value="F:ligase activity"/>
    <property type="evidence" value="ECO:0007669"/>
    <property type="project" value="UniProtKB-KW"/>
</dbReference>
<evidence type="ECO:0000313" key="7">
    <source>
        <dbReference type="EMBL" id="GAA1493163.1"/>
    </source>
</evidence>
<keyword evidence="4" id="KW-0573">Peptidoglycan synthesis</keyword>
<dbReference type="Gene3D" id="3.30.470.20">
    <property type="entry name" value="ATP-grasp fold, B domain"/>
    <property type="match status" value="1"/>
</dbReference>
<dbReference type="InterPro" id="IPR016185">
    <property type="entry name" value="PreATP-grasp_dom_sf"/>
</dbReference>
<comment type="pathway">
    <text evidence="4">Cell wall biogenesis; peptidoglycan biosynthesis.</text>
</comment>
<dbReference type="InterPro" id="IPR013815">
    <property type="entry name" value="ATP_grasp_subdomain_1"/>
</dbReference>
<organism evidence="7 8">
    <name type="scientific">Curtobacterium herbarum</name>
    <dbReference type="NCBI Taxonomy" id="150122"/>
    <lineage>
        <taxon>Bacteria</taxon>
        <taxon>Bacillati</taxon>
        <taxon>Actinomycetota</taxon>
        <taxon>Actinomycetes</taxon>
        <taxon>Micrococcales</taxon>
        <taxon>Microbacteriaceae</taxon>
        <taxon>Curtobacterium</taxon>
    </lineage>
</organism>